<dbReference type="OMA" id="HKANFIT"/>
<dbReference type="AlphaFoldDB" id="A0A0P1ATH7"/>
<organism evidence="2 3">
    <name type="scientific">Plasmopara halstedii</name>
    <name type="common">Downy mildew of sunflower</name>
    <dbReference type="NCBI Taxonomy" id="4781"/>
    <lineage>
        <taxon>Eukaryota</taxon>
        <taxon>Sar</taxon>
        <taxon>Stramenopiles</taxon>
        <taxon>Oomycota</taxon>
        <taxon>Peronosporomycetes</taxon>
        <taxon>Peronosporales</taxon>
        <taxon>Peronosporaceae</taxon>
        <taxon>Plasmopara</taxon>
    </lineage>
</organism>
<feature type="transmembrane region" description="Helical" evidence="1">
    <location>
        <begin position="7"/>
        <end position="29"/>
    </location>
</feature>
<keyword evidence="3" id="KW-1185">Reference proteome</keyword>
<dbReference type="OrthoDB" id="165703at2759"/>
<sequence>MVELYLRLYPLFLGCSALGGFGFCQWFAATDTEIQGLLHHMSLKPLLTTVPQLLTALLLLYYACTFSRASSAFVHRMLVTSSLHKSITSLTLASFIFSAFHLSLSVCCSTPILCPFNPMGYQLDQIVSCPTSVANLNVFPRLVYSCVTYIMLLALASIEPAQITKDLNSRVHKANFITFSRREPIYDASPSVF</sequence>
<proteinExistence type="predicted"/>
<feature type="transmembrane region" description="Helical" evidence="1">
    <location>
        <begin position="90"/>
        <end position="113"/>
    </location>
</feature>
<dbReference type="Proteomes" id="UP000054928">
    <property type="component" value="Unassembled WGS sequence"/>
</dbReference>
<dbReference type="EMBL" id="CCYD01000810">
    <property type="protein sequence ID" value="CEG44010.1"/>
    <property type="molecule type" value="Genomic_DNA"/>
</dbReference>
<name>A0A0P1ATH7_PLAHL</name>
<keyword evidence="1" id="KW-1133">Transmembrane helix</keyword>
<keyword evidence="1" id="KW-0472">Membrane</keyword>
<feature type="transmembrane region" description="Helical" evidence="1">
    <location>
        <begin position="49"/>
        <end position="69"/>
    </location>
</feature>
<reference evidence="3" key="1">
    <citation type="submission" date="2014-09" db="EMBL/GenBank/DDBJ databases">
        <authorList>
            <person name="Sharma Rahul"/>
            <person name="Thines Marco"/>
        </authorList>
    </citation>
    <scope>NUCLEOTIDE SEQUENCE [LARGE SCALE GENOMIC DNA]</scope>
</reference>
<evidence type="ECO:0000313" key="3">
    <source>
        <dbReference type="Proteomes" id="UP000054928"/>
    </source>
</evidence>
<protein>
    <submittedName>
        <fullName evidence="2">Uncharacterized protein</fullName>
    </submittedName>
</protein>
<feature type="transmembrane region" description="Helical" evidence="1">
    <location>
        <begin position="142"/>
        <end position="161"/>
    </location>
</feature>
<dbReference type="RefSeq" id="XP_024580379.1">
    <property type="nucleotide sequence ID" value="XM_024730065.1"/>
</dbReference>
<dbReference type="GeneID" id="36409338"/>
<evidence type="ECO:0000256" key="1">
    <source>
        <dbReference type="SAM" id="Phobius"/>
    </source>
</evidence>
<accession>A0A0P1ATH7</accession>
<evidence type="ECO:0000313" key="2">
    <source>
        <dbReference type="EMBL" id="CEG44010.1"/>
    </source>
</evidence>
<keyword evidence="1" id="KW-0812">Transmembrane</keyword>